<dbReference type="EMBL" id="JAVREY010000003">
    <property type="protein sequence ID" value="MDT0462090.1"/>
    <property type="molecule type" value="Genomic_DNA"/>
</dbReference>
<dbReference type="PANTHER" id="PTHR48081:SF8">
    <property type="entry name" value="ALPHA_BETA HYDROLASE FOLD-3 DOMAIN-CONTAINING PROTEIN-RELATED"/>
    <property type="match status" value="1"/>
</dbReference>
<protein>
    <submittedName>
        <fullName evidence="3">Alpha/beta hydrolase</fullName>
    </submittedName>
</protein>
<dbReference type="InterPro" id="IPR050300">
    <property type="entry name" value="GDXG_lipolytic_enzyme"/>
</dbReference>
<feature type="domain" description="Alpha/beta hydrolase fold-3" evidence="2">
    <location>
        <begin position="81"/>
        <end position="284"/>
    </location>
</feature>
<proteinExistence type="predicted"/>
<accession>A0ABU2TME5</accession>
<dbReference type="Proteomes" id="UP001183809">
    <property type="component" value="Unassembled WGS sequence"/>
</dbReference>
<name>A0ABU2TME5_9ACTN</name>
<dbReference type="InterPro" id="IPR029058">
    <property type="entry name" value="AB_hydrolase_fold"/>
</dbReference>
<sequence>MTMTRPDVRALLDQLAAAGGPGVEEQTPQAARDAMRAVLPVVDLPMPKLATVRELSVPAPHGSIPALLLDPRADRDPGPVVVWYHGGGFVTGGIDTHRGFAADLTRRLDLPVVLVDYRLAPEAPYPAAPDDAETAARWVAASPPELGRTADALILGGDSAGGTLAIVTAMALRDTPAPLPVLAQLVIYPATDLTRRYPSHQEFAEGHLLTEAGRRWYYGHYRPTVTDVRASPLLGEPAGLPPAVVLTAGLDPVRDEGRAYAAALVAAGVPTTFLEAEGNVHAFVLLRRAVPSSQADIADALTALRAVVDGARRPVG</sequence>
<evidence type="ECO:0000259" key="2">
    <source>
        <dbReference type="Pfam" id="PF07859"/>
    </source>
</evidence>
<dbReference type="Pfam" id="PF07859">
    <property type="entry name" value="Abhydrolase_3"/>
    <property type="match status" value="1"/>
</dbReference>
<dbReference type="SUPFAM" id="SSF53474">
    <property type="entry name" value="alpha/beta-Hydrolases"/>
    <property type="match status" value="1"/>
</dbReference>
<dbReference type="GO" id="GO:0016787">
    <property type="term" value="F:hydrolase activity"/>
    <property type="evidence" value="ECO:0007669"/>
    <property type="project" value="UniProtKB-KW"/>
</dbReference>
<dbReference type="RefSeq" id="WP_311691736.1">
    <property type="nucleotide sequence ID" value="NZ_JAVREY010000003.1"/>
</dbReference>
<dbReference type="PANTHER" id="PTHR48081">
    <property type="entry name" value="AB HYDROLASE SUPERFAMILY PROTEIN C4A8.06C"/>
    <property type="match status" value="1"/>
</dbReference>
<keyword evidence="4" id="KW-1185">Reference proteome</keyword>
<dbReference type="InterPro" id="IPR013094">
    <property type="entry name" value="AB_hydrolase_3"/>
</dbReference>
<comment type="caution">
    <text evidence="3">The sequence shown here is derived from an EMBL/GenBank/DDBJ whole genome shotgun (WGS) entry which is preliminary data.</text>
</comment>
<evidence type="ECO:0000313" key="3">
    <source>
        <dbReference type="EMBL" id="MDT0462090.1"/>
    </source>
</evidence>
<dbReference type="Gene3D" id="3.40.50.1820">
    <property type="entry name" value="alpha/beta hydrolase"/>
    <property type="match status" value="1"/>
</dbReference>
<reference evidence="4" key="1">
    <citation type="submission" date="2023-07" db="EMBL/GenBank/DDBJ databases">
        <title>30 novel species of actinomycetes from the DSMZ collection.</title>
        <authorList>
            <person name="Nouioui I."/>
        </authorList>
    </citation>
    <scope>NUCLEOTIDE SEQUENCE [LARGE SCALE GENOMIC DNA]</scope>
    <source>
        <strain evidence="4">DSM 41699</strain>
    </source>
</reference>
<evidence type="ECO:0000313" key="4">
    <source>
        <dbReference type="Proteomes" id="UP001183809"/>
    </source>
</evidence>
<gene>
    <name evidence="3" type="ORF">RM764_03565</name>
</gene>
<evidence type="ECO:0000256" key="1">
    <source>
        <dbReference type="ARBA" id="ARBA00022801"/>
    </source>
</evidence>
<organism evidence="3 4">
    <name type="scientific">Streptomyces gibsoniae</name>
    <dbReference type="NCBI Taxonomy" id="3075529"/>
    <lineage>
        <taxon>Bacteria</taxon>
        <taxon>Bacillati</taxon>
        <taxon>Actinomycetota</taxon>
        <taxon>Actinomycetes</taxon>
        <taxon>Kitasatosporales</taxon>
        <taxon>Streptomycetaceae</taxon>
        <taxon>Streptomyces</taxon>
    </lineage>
</organism>
<keyword evidence="1 3" id="KW-0378">Hydrolase</keyword>